<comment type="catalytic activity">
    <reaction evidence="11 15">
        <text>cytidine + H2O + H(+) = uridine + NH4(+)</text>
        <dbReference type="Rhea" id="RHEA:16069"/>
        <dbReference type="ChEBI" id="CHEBI:15377"/>
        <dbReference type="ChEBI" id="CHEBI:15378"/>
        <dbReference type="ChEBI" id="CHEBI:16704"/>
        <dbReference type="ChEBI" id="CHEBI:17562"/>
        <dbReference type="ChEBI" id="CHEBI:28938"/>
        <dbReference type="EC" id="3.5.4.5"/>
    </reaction>
</comment>
<evidence type="ECO:0000256" key="1">
    <source>
        <dbReference type="ARBA" id="ARBA00001947"/>
    </source>
</evidence>
<keyword evidence="18" id="KW-1185">Reference proteome</keyword>
<evidence type="ECO:0000313" key="18">
    <source>
        <dbReference type="Proteomes" id="UP000190395"/>
    </source>
</evidence>
<dbReference type="InterPro" id="IPR006262">
    <property type="entry name" value="Cyt_deam_tetra"/>
</dbReference>
<organism evidence="17 18">
    <name type="scientific">Treponema berlinense</name>
    <dbReference type="NCBI Taxonomy" id="225004"/>
    <lineage>
        <taxon>Bacteria</taxon>
        <taxon>Pseudomonadati</taxon>
        <taxon>Spirochaetota</taxon>
        <taxon>Spirochaetia</taxon>
        <taxon>Spirochaetales</taxon>
        <taxon>Treponemataceae</taxon>
        <taxon>Treponema</taxon>
    </lineage>
</organism>
<protein>
    <recommendedName>
        <fullName evidence="5 15">Cytidine deaminase</fullName>
        <ecNumber evidence="4 15">3.5.4.5</ecNumber>
    </recommendedName>
    <alternativeName>
        <fullName evidence="9 15">Cytidine aminohydrolase</fullName>
    </alternativeName>
</protein>
<evidence type="ECO:0000256" key="13">
    <source>
        <dbReference type="PIRSR" id="PIRSR606262-2"/>
    </source>
</evidence>
<dbReference type="NCBIfam" id="TIGR01354">
    <property type="entry name" value="cyt_deam_tetra"/>
    <property type="match status" value="1"/>
</dbReference>
<comment type="similarity">
    <text evidence="3 15">Belongs to the cytidine and deoxycytidylate deaminase family.</text>
</comment>
<evidence type="ECO:0000256" key="11">
    <source>
        <dbReference type="ARBA" id="ARBA00049558"/>
    </source>
</evidence>
<dbReference type="GO" id="GO:0042802">
    <property type="term" value="F:identical protein binding"/>
    <property type="evidence" value="ECO:0007669"/>
    <property type="project" value="UniProtKB-ARBA"/>
</dbReference>
<keyword evidence="6 14" id="KW-0479">Metal-binding</keyword>
<dbReference type="Proteomes" id="UP000190395">
    <property type="component" value="Unassembled WGS sequence"/>
</dbReference>
<dbReference type="PROSITE" id="PS51747">
    <property type="entry name" value="CYT_DCMP_DEAMINASES_2"/>
    <property type="match status" value="1"/>
</dbReference>
<accession>A0A1T4LM29</accession>
<feature type="active site" description="Proton donor" evidence="12">
    <location>
        <position position="55"/>
    </location>
</feature>
<evidence type="ECO:0000259" key="16">
    <source>
        <dbReference type="PROSITE" id="PS51747"/>
    </source>
</evidence>
<evidence type="ECO:0000256" key="8">
    <source>
        <dbReference type="ARBA" id="ARBA00022833"/>
    </source>
</evidence>
<evidence type="ECO:0000256" key="9">
    <source>
        <dbReference type="ARBA" id="ARBA00032005"/>
    </source>
</evidence>
<evidence type="ECO:0000256" key="6">
    <source>
        <dbReference type="ARBA" id="ARBA00022723"/>
    </source>
</evidence>
<comment type="cofactor">
    <cofactor evidence="1 14 15">
        <name>Zn(2+)</name>
        <dbReference type="ChEBI" id="CHEBI:29105"/>
    </cofactor>
</comment>
<dbReference type="AlphaFoldDB" id="A0A1T4LM29"/>
<comment type="catalytic activity">
    <reaction evidence="10 15">
        <text>2'-deoxycytidine + H2O + H(+) = 2'-deoxyuridine + NH4(+)</text>
        <dbReference type="Rhea" id="RHEA:13433"/>
        <dbReference type="ChEBI" id="CHEBI:15377"/>
        <dbReference type="ChEBI" id="CHEBI:15378"/>
        <dbReference type="ChEBI" id="CHEBI:15698"/>
        <dbReference type="ChEBI" id="CHEBI:16450"/>
        <dbReference type="ChEBI" id="CHEBI:28938"/>
        <dbReference type="EC" id="3.5.4.5"/>
    </reaction>
</comment>
<dbReference type="PANTHER" id="PTHR11644">
    <property type="entry name" value="CYTIDINE DEAMINASE"/>
    <property type="match status" value="1"/>
</dbReference>
<dbReference type="InterPro" id="IPR016193">
    <property type="entry name" value="Cytidine_deaminase-like"/>
</dbReference>
<dbReference type="InterPro" id="IPR050202">
    <property type="entry name" value="Cyt/Deoxycyt_deaminase"/>
</dbReference>
<dbReference type="InterPro" id="IPR016192">
    <property type="entry name" value="APOBEC/CMP_deaminase_Zn-bd"/>
</dbReference>
<feature type="binding site" evidence="14">
    <location>
        <position position="89"/>
    </location>
    <ligand>
        <name>Zn(2+)</name>
        <dbReference type="ChEBI" id="CHEBI:29105"/>
        <note>catalytic</note>
    </ligand>
</feature>
<dbReference type="NCBIfam" id="NF004064">
    <property type="entry name" value="PRK05578.1"/>
    <property type="match status" value="1"/>
</dbReference>
<dbReference type="GeneID" id="303366863"/>
<evidence type="ECO:0000256" key="2">
    <source>
        <dbReference type="ARBA" id="ARBA00003949"/>
    </source>
</evidence>
<dbReference type="EMBL" id="FUXC01000002">
    <property type="protein sequence ID" value="SJZ55790.1"/>
    <property type="molecule type" value="Genomic_DNA"/>
</dbReference>
<feature type="domain" description="CMP/dCMP-type deaminase" evidence="16">
    <location>
        <begin position="1"/>
        <end position="127"/>
    </location>
</feature>
<dbReference type="GO" id="GO:0055086">
    <property type="term" value="P:nucleobase-containing small molecule metabolic process"/>
    <property type="evidence" value="ECO:0007669"/>
    <property type="project" value="UniProtKB-ARBA"/>
</dbReference>
<evidence type="ECO:0000313" key="17">
    <source>
        <dbReference type="EMBL" id="SJZ55790.1"/>
    </source>
</evidence>
<dbReference type="SUPFAM" id="SSF53927">
    <property type="entry name" value="Cytidine deaminase-like"/>
    <property type="match status" value="1"/>
</dbReference>
<proteinExistence type="inferred from homology"/>
<dbReference type="PANTHER" id="PTHR11644:SF2">
    <property type="entry name" value="CYTIDINE DEAMINASE"/>
    <property type="match status" value="1"/>
</dbReference>
<dbReference type="Gene3D" id="3.40.140.10">
    <property type="entry name" value="Cytidine Deaminase, domain 2"/>
    <property type="match status" value="1"/>
</dbReference>
<feature type="binding site" evidence="13">
    <location>
        <begin position="42"/>
        <end position="48"/>
    </location>
    <ligand>
        <name>substrate</name>
    </ligand>
</feature>
<dbReference type="STRING" id="225004.SAMN02745152_00595"/>
<dbReference type="GO" id="GO:0008270">
    <property type="term" value="F:zinc ion binding"/>
    <property type="evidence" value="ECO:0007669"/>
    <property type="project" value="UniProtKB-UniRule"/>
</dbReference>
<sequence length="129" mass="13924">MTDKELVNLALDARKNSYSPYSKYSVGAAVLCGDESIFTGCNIENASYPCGICAERTAMSKAISEGKKSFSKIAIAGSSDQICTPCGLCRQFMYEFAPDLTVLCSDDKGNFTEKKLNDFLPDGFGPESL</sequence>
<dbReference type="GO" id="GO:0004126">
    <property type="term" value="F:cytidine deaminase activity"/>
    <property type="evidence" value="ECO:0007669"/>
    <property type="project" value="UniProtKB-UniRule"/>
</dbReference>
<reference evidence="17 18" key="1">
    <citation type="submission" date="2017-02" db="EMBL/GenBank/DDBJ databases">
        <authorList>
            <person name="Peterson S.W."/>
        </authorList>
    </citation>
    <scope>NUCLEOTIDE SEQUENCE [LARGE SCALE GENOMIC DNA]</scope>
    <source>
        <strain evidence="17 18">ATCC BAA-909</strain>
    </source>
</reference>
<evidence type="ECO:0000256" key="12">
    <source>
        <dbReference type="PIRSR" id="PIRSR606262-1"/>
    </source>
</evidence>
<keyword evidence="7 15" id="KW-0378">Hydrolase</keyword>
<evidence type="ECO:0000256" key="5">
    <source>
        <dbReference type="ARBA" id="ARBA00018266"/>
    </source>
</evidence>
<evidence type="ECO:0000256" key="15">
    <source>
        <dbReference type="RuleBase" id="RU364006"/>
    </source>
</evidence>
<dbReference type="RefSeq" id="WP_078930341.1">
    <property type="nucleotide sequence ID" value="NZ_FUXC01000002.1"/>
</dbReference>
<dbReference type="InterPro" id="IPR002125">
    <property type="entry name" value="CMP_dCMP_dom"/>
</dbReference>
<dbReference type="PROSITE" id="PS00903">
    <property type="entry name" value="CYT_DCMP_DEAMINASES_1"/>
    <property type="match status" value="1"/>
</dbReference>
<gene>
    <name evidence="17" type="ORF">SAMN02745152_00595</name>
</gene>
<evidence type="ECO:0000256" key="4">
    <source>
        <dbReference type="ARBA" id="ARBA00012783"/>
    </source>
</evidence>
<comment type="function">
    <text evidence="2 15">This enzyme scavenges exogenous and endogenous cytidine and 2'-deoxycytidine for UMP synthesis.</text>
</comment>
<evidence type="ECO:0000256" key="3">
    <source>
        <dbReference type="ARBA" id="ARBA00006576"/>
    </source>
</evidence>
<dbReference type="OrthoDB" id="9795347at2"/>
<dbReference type="Pfam" id="PF00383">
    <property type="entry name" value="dCMP_cyt_deam_1"/>
    <property type="match status" value="1"/>
</dbReference>
<feature type="binding site" evidence="14">
    <location>
        <position position="53"/>
    </location>
    <ligand>
        <name>Zn(2+)</name>
        <dbReference type="ChEBI" id="CHEBI:29105"/>
        <note>catalytic</note>
    </ligand>
</feature>
<name>A0A1T4LM29_9SPIR</name>
<dbReference type="CDD" id="cd01283">
    <property type="entry name" value="cytidine_deaminase"/>
    <property type="match status" value="1"/>
</dbReference>
<keyword evidence="8 14" id="KW-0862">Zinc</keyword>
<dbReference type="FunFam" id="3.40.140.10:FF:000008">
    <property type="entry name" value="Cytidine deaminase"/>
    <property type="match status" value="1"/>
</dbReference>
<dbReference type="EC" id="3.5.4.5" evidence="4 15"/>
<dbReference type="GO" id="GO:0072527">
    <property type="term" value="P:pyrimidine-containing compound metabolic process"/>
    <property type="evidence" value="ECO:0007669"/>
    <property type="project" value="UniProtKB-ARBA"/>
</dbReference>
<dbReference type="GO" id="GO:0005829">
    <property type="term" value="C:cytosol"/>
    <property type="evidence" value="ECO:0007669"/>
    <property type="project" value="TreeGrafter"/>
</dbReference>
<evidence type="ECO:0000256" key="7">
    <source>
        <dbReference type="ARBA" id="ARBA00022801"/>
    </source>
</evidence>
<evidence type="ECO:0000256" key="14">
    <source>
        <dbReference type="PIRSR" id="PIRSR606262-3"/>
    </source>
</evidence>
<evidence type="ECO:0000256" key="10">
    <source>
        <dbReference type="ARBA" id="ARBA00049252"/>
    </source>
</evidence>
<feature type="binding site" evidence="14">
    <location>
        <position position="86"/>
    </location>
    <ligand>
        <name>Zn(2+)</name>
        <dbReference type="ChEBI" id="CHEBI:29105"/>
        <note>catalytic</note>
    </ligand>
</feature>